<dbReference type="PANTHER" id="PTHR43796:SF2">
    <property type="entry name" value="CARBOXYNORSPERMIDINE SYNTHASE"/>
    <property type="match status" value="1"/>
</dbReference>
<evidence type="ECO:0000259" key="1">
    <source>
        <dbReference type="Pfam" id="PF03435"/>
    </source>
</evidence>
<dbReference type="Proteomes" id="UP001596028">
    <property type="component" value="Unassembled WGS sequence"/>
</dbReference>
<evidence type="ECO:0000313" key="3">
    <source>
        <dbReference type="Proteomes" id="UP001596028"/>
    </source>
</evidence>
<dbReference type="InterPro" id="IPR005097">
    <property type="entry name" value="Sacchrp_dh_NADP-bd"/>
</dbReference>
<dbReference type="SUPFAM" id="SSF51735">
    <property type="entry name" value="NAD(P)-binding Rossmann-fold domains"/>
    <property type="match status" value="1"/>
</dbReference>
<evidence type="ECO:0000313" key="2">
    <source>
        <dbReference type="EMBL" id="MFC4600927.1"/>
    </source>
</evidence>
<keyword evidence="3" id="KW-1185">Reference proteome</keyword>
<dbReference type="RefSeq" id="WP_378100462.1">
    <property type="nucleotide sequence ID" value="NZ_JBHSEP010000020.1"/>
</dbReference>
<sequence length="356" mass="39030">MDKDRIVVVGGYGAVGSIICKELGRRFPGKVYAAGRSLERAERFSQATEGRVLPMQLDIDRPVDPGALADVRLVVMCLDQRDVSFVRFCFLSGAHYIDVSANMAFLAQVEALREEAERNGLTAVMNVGLAPGVTNLLALEAHRSLDRTEAIEITVLLGLGDRHGKAAVEWTVDHLGTSFEITRLNRTETTSSFTDARAADFRGTIGRKRAYRFPFSDQRSLPGSLGVPSVSTRLCFDSGIVTAMLAGARKLGLHRLLRLKPVRSAAIACLGRVRLGSERFAVLVEAIGEKDGRAAIAEYRLQGRQQSELTAKCALDAAETVYAGETPAGVFPIERLLDWRKMGRLRREKLEVDIRS</sequence>
<dbReference type="Gene3D" id="3.40.50.720">
    <property type="entry name" value="NAD(P)-binding Rossmann-like Domain"/>
    <property type="match status" value="1"/>
</dbReference>
<dbReference type="EMBL" id="JBHSEP010000020">
    <property type="protein sequence ID" value="MFC4600927.1"/>
    <property type="molecule type" value="Genomic_DNA"/>
</dbReference>
<comment type="caution">
    <text evidence="2">The sequence shown here is derived from an EMBL/GenBank/DDBJ whole genome shotgun (WGS) entry which is preliminary data.</text>
</comment>
<accession>A0ABV9FGW9</accession>
<reference evidence="3" key="1">
    <citation type="journal article" date="2019" name="Int. J. Syst. Evol. Microbiol.">
        <title>The Global Catalogue of Microorganisms (GCM) 10K type strain sequencing project: providing services to taxonomists for standard genome sequencing and annotation.</title>
        <authorList>
            <consortium name="The Broad Institute Genomics Platform"/>
            <consortium name="The Broad Institute Genome Sequencing Center for Infectious Disease"/>
            <person name="Wu L."/>
            <person name="Ma J."/>
        </authorList>
    </citation>
    <scope>NUCLEOTIDE SEQUENCE [LARGE SCALE GENOMIC DNA]</scope>
    <source>
        <strain evidence="3">CCUG 49571</strain>
    </source>
</reference>
<dbReference type="Gene3D" id="3.30.360.10">
    <property type="entry name" value="Dihydrodipicolinate Reductase, domain 2"/>
    <property type="match status" value="1"/>
</dbReference>
<dbReference type="InterPro" id="IPR036291">
    <property type="entry name" value="NAD(P)-bd_dom_sf"/>
</dbReference>
<feature type="domain" description="Saccharopine dehydrogenase NADP binding" evidence="1">
    <location>
        <begin position="6"/>
        <end position="124"/>
    </location>
</feature>
<proteinExistence type="predicted"/>
<gene>
    <name evidence="2" type="ORF">ACFO3S_21965</name>
</gene>
<dbReference type="PANTHER" id="PTHR43796">
    <property type="entry name" value="CARBOXYNORSPERMIDINE SYNTHASE"/>
    <property type="match status" value="1"/>
</dbReference>
<dbReference type="Pfam" id="PF03435">
    <property type="entry name" value="Sacchrp_dh_NADP"/>
    <property type="match status" value="1"/>
</dbReference>
<organism evidence="2 3">
    <name type="scientific">Cohnella hongkongensis</name>
    <dbReference type="NCBI Taxonomy" id="178337"/>
    <lineage>
        <taxon>Bacteria</taxon>
        <taxon>Bacillati</taxon>
        <taxon>Bacillota</taxon>
        <taxon>Bacilli</taxon>
        <taxon>Bacillales</taxon>
        <taxon>Paenibacillaceae</taxon>
        <taxon>Cohnella</taxon>
    </lineage>
</organism>
<name>A0ABV9FGW9_9BACL</name>
<protein>
    <submittedName>
        <fullName evidence="2">Saccharopine dehydrogenase family protein</fullName>
    </submittedName>
</protein>